<dbReference type="InterPro" id="IPR029058">
    <property type="entry name" value="AB_hydrolase_fold"/>
</dbReference>
<keyword evidence="2" id="KW-0808">Transferase</keyword>
<dbReference type="PRINTS" id="PR00111">
    <property type="entry name" value="ABHYDROLASE"/>
</dbReference>
<dbReference type="GO" id="GO:0016020">
    <property type="term" value="C:membrane"/>
    <property type="evidence" value="ECO:0007669"/>
    <property type="project" value="TreeGrafter"/>
</dbReference>
<organism evidence="2 3">
    <name type="scientific">Cohaesibacter marisflavi</name>
    <dbReference type="NCBI Taxonomy" id="655353"/>
    <lineage>
        <taxon>Bacteria</taxon>
        <taxon>Pseudomonadati</taxon>
        <taxon>Pseudomonadota</taxon>
        <taxon>Alphaproteobacteria</taxon>
        <taxon>Hyphomicrobiales</taxon>
        <taxon>Cohaesibacteraceae</taxon>
    </lineage>
</organism>
<dbReference type="AlphaFoldDB" id="A0A1I5HH41"/>
<evidence type="ECO:0000313" key="2">
    <source>
        <dbReference type="EMBL" id="SFO47668.1"/>
    </source>
</evidence>
<dbReference type="PANTHER" id="PTHR43798">
    <property type="entry name" value="MONOACYLGLYCEROL LIPASE"/>
    <property type="match status" value="1"/>
</dbReference>
<dbReference type="STRING" id="655353.SAMN04488056_106238"/>
<protein>
    <submittedName>
        <fullName evidence="2">Pyruvate dehydrogenase E2 component (Dihydrolipoamide acetyltransferase)</fullName>
    </submittedName>
</protein>
<dbReference type="InterPro" id="IPR050266">
    <property type="entry name" value="AB_hydrolase_sf"/>
</dbReference>
<keyword evidence="2" id="KW-0670">Pyruvate</keyword>
<dbReference type="SUPFAM" id="SSF53474">
    <property type="entry name" value="alpha/beta-Hydrolases"/>
    <property type="match status" value="1"/>
</dbReference>
<keyword evidence="3" id="KW-1185">Reference proteome</keyword>
<gene>
    <name evidence="2" type="ORF">SAMN04488056_106238</name>
</gene>
<dbReference type="Proteomes" id="UP000199236">
    <property type="component" value="Unassembled WGS sequence"/>
</dbReference>
<evidence type="ECO:0000259" key="1">
    <source>
        <dbReference type="Pfam" id="PF12697"/>
    </source>
</evidence>
<feature type="domain" description="AB hydrolase-1" evidence="1">
    <location>
        <begin position="18"/>
        <end position="246"/>
    </location>
</feature>
<dbReference type="Pfam" id="PF12697">
    <property type="entry name" value="Abhydrolase_6"/>
    <property type="match status" value="1"/>
</dbReference>
<dbReference type="PANTHER" id="PTHR43798:SF33">
    <property type="entry name" value="HYDROLASE, PUTATIVE (AFU_ORTHOLOGUE AFUA_2G14860)-RELATED"/>
    <property type="match status" value="1"/>
</dbReference>
<proteinExistence type="predicted"/>
<dbReference type="EMBL" id="FOVR01000006">
    <property type="protein sequence ID" value="SFO47668.1"/>
    <property type="molecule type" value="Genomic_DNA"/>
</dbReference>
<dbReference type="InterPro" id="IPR000073">
    <property type="entry name" value="AB_hydrolase_1"/>
</dbReference>
<reference evidence="2 3" key="1">
    <citation type="submission" date="2016-10" db="EMBL/GenBank/DDBJ databases">
        <authorList>
            <person name="de Groot N.N."/>
        </authorList>
    </citation>
    <scope>NUCLEOTIDE SEQUENCE [LARGE SCALE GENOMIC DNA]</scope>
    <source>
        <strain evidence="2 3">CGMCC 1.9157</strain>
    </source>
</reference>
<name>A0A1I5HH41_9HYPH</name>
<dbReference type="Gene3D" id="3.40.50.1820">
    <property type="entry name" value="alpha/beta hydrolase"/>
    <property type="match status" value="1"/>
</dbReference>
<accession>A0A1I5HH41</accession>
<sequence length="256" mass="27424">MQTRLNCVDMGEGEGAPVVFLHGFGGDVSSWLNFQVGLAGSWRSLAFDLPGHGGSLDYPKTCNAVVAAKAVLDDLEAMGIGKVHLAGHSMGGAAAAVIALRRPELVASLSLLAPGGFGPEINQALLRRYAAQTDEEGLQMVLEQFFGSEFRLPRAMAGYAAQLRQDPHVCESLKRTAEAILDGKRQKTLPLDELGGLSLPIKVIWGRQDRVIPVGQCVGLPAMIAVHIFEKAGHMVHLEASREVLALIRQSIRSAR</sequence>
<dbReference type="GO" id="GO:0016740">
    <property type="term" value="F:transferase activity"/>
    <property type="evidence" value="ECO:0007669"/>
    <property type="project" value="UniProtKB-KW"/>
</dbReference>
<evidence type="ECO:0000313" key="3">
    <source>
        <dbReference type="Proteomes" id="UP000199236"/>
    </source>
</evidence>